<feature type="binding site" evidence="9">
    <location>
        <position position="85"/>
    </location>
    <ligand>
        <name>substrate</name>
    </ligand>
</feature>
<feature type="binding site" evidence="10">
    <location>
        <position position="98"/>
    </location>
    <ligand>
        <name>NAD(+)</name>
        <dbReference type="ChEBI" id="CHEBI:57540"/>
    </ligand>
</feature>
<dbReference type="PANTHER" id="PTHR11540:SF16">
    <property type="entry name" value="MALATE DEHYDROGENASE, MITOCHONDRIAL"/>
    <property type="match status" value="1"/>
</dbReference>
<protein>
    <recommendedName>
        <fullName evidence="3">malate dehydrogenase</fullName>
        <ecNumber evidence="3">1.1.1.37</ecNumber>
    </recommendedName>
</protein>
<proteinExistence type="inferred from homology"/>
<evidence type="ECO:0000313" key="14">
    <source>
        <dbReference type="EMBL" id="KNC86327.1"/>
    </source>
</evidence>
<dbReference type="GO" id="GO:0030060">
    <property type="term" value="F:L-malate dehydrogenase (NAD+) activity"/>
    <property type="evidence" value="ECO:0007669"/>
    <property type="project" value="UniProtKB-EC"/>
</dbReference>
<dbReference type="EMBL" id="KQ241657">
    <property type="protein sequence ID" value="KNC86327.1"/>
    <property type="molecule type" value="Genomic_DNA"/>
</dbReference>
<dbReference type="SUPFAM" id="SSF51735">
    <property type="entry name" value="NAD(P)-binding Rossmann-fold domains"/>
    <property type="match status" value="1"/>
</dbReference>
<feature type="domain" description="Lactate/malate dehydrogenase N-terminal" evidence="12">
    <location>
        <begin position="4"/>
        <end position="149"/>
    </location>
</feature>
<feature type="binding site" evidence="10">
    <location>
        <position position="35"/>
    </location>
    <ligand>
        <name>NAD(+)</name>
        <dbReference type="ChEBI" id="CHEBI:57540"/>
    </ligand>
</feature>
<evidence type="ECO:0000256" key="3">
    <source>
        <dbReference type="ARBA" id="ARBA00012995"/>
    </source>
</evidence>
<keyword evidence="15" id="KW-1185">Reference proteome</keyword>
<dbReference type="InterPro" id="IPR010097">
    <property type="entry name" value="Malate_DH_type1"/>
</dbReference>
<dbReference type="AlphaFoldDB" id="A0A0L0GBD3"/>
<keyword evidence="5 11" id="KW-0560">Oxidoreductase</keyword>
<feature type="binding site" evidence="9">
    <location>
        <position position="91"/>
    </location>
    <ligand>
        <name>substrate</name>
    </ligand>
</feature>
<dbReference type="Gene3D" id="3.90.110.10">
    <property type="entry name" value="Lactate dehydrogenase/glycoside hydrolase, family 4, C-terminal"/>
    <property type="match status" value="1"/>
</dbReference>
<dbReference type="InterPro" id="IPR001557">
    <property type="entry name" value="L-lactate/malate_DH"/>
</dbReference>
<dbReference type="EC" id="1.1.1.37" evidence="3"/>
<evidence type="ECO:0000256" key="10">
    <source>
        <dbReference type="PIRSR" id="PIRSR000102-3"/>
    </source>
</evidence>
<dbReference type="InterPro" id="IPR036291">
    <property type="entry name" value="NAD(P)-bd_dom_sf"/>
</dbReference>
<sequence length="317" mass="32833">MAFKCAVVGAAGGIGQPLSLLLKNDPLVKELSVFDVIPLAAGVAADLSHINTGAKVTSHHGFDGADIRAALTGCDVVVIPAGVPRKPGMTRDDLFKINAGIIKGIAEAVADACPKAMVCVISNPVNSTVPIFAGVLKAKGCFDEKRLFGVSTLDIVRANTFVAELKGLNVTDVNVPVIGGHSGVTIVPLLSRTTPACEFTQEEAEKLTHRIQNAGTEVVEAKAGAGSATLSMAFAGARFANSVMKAMNGEDITECAYVYSSIQDGVSFFSTEISLGKEGISKINPIGKVSDFEQKNIDIATDALKANIAAGENFLSA</sequence>
<comment type="subunit">
    <text evidence="2">Homodimer.</text>
</comment>
<dbReference type="GeneID" id="25902025"/>
<dbReference type="PANTHER" id="PTHR11540">
    <property type="entry name" value="MALATE AND LACTATE DEHYDROGENASE"/>
    <property type="match status" value="1"/>
</dbReference>
<keyword evidence="6 10" id="KW-0520">NAD</keyword>
<dbReference type="SUPFAM" id="SSF56327">
    <property type="entry name" value="LDH C-terminal domain-like"/>
    <property type="match status" value="1"/>
</dbReference>
<dbReference type="GO" id="GO:0019752">
    <property type="term" value="P:carboxylic acid metabolic process"/>
    <property type="evidence" value="ECO:0007669"/>
    <property type="project" value="InterPro"/>
</dbReference>
<evidence type="ECO:0000313" key="15">
    <source>
        <dbReference type="Proteomes" id="UP000054560"/>
    </source>
</evidence>
<feature type="domain" description="Lactate/malate dehydrogenase C-terminal" evidence="13">
    <location>
        <begin position="152"/>
        <end position="314"/>
    </location>
</feature>
<organism evidence="14 15">
    <name type="scientific">Sphaeroforma arctica JP610</name>
    <dbReference type="NCBI Taxonomy" id="667725"/>
    <lineage>
        <taxon>Eukaryota</taxon>
        <taxon>Ichthyosporea</taxon>
        <taxon>Ichthyophonida</taxon>
        <taxon>Sphaeroforma</taxon>
    </lineage>
</organism>
<dbReference type="Gene3D" id="3.40.50.720">
    <property type="entry name" value="NAD(P)-binding Rossmann-like Domain"/>
    <property type="match status" value="1"/>
</dbReference>
<dbReference type="NCBIfam" id="TIGR01772">
    <property type="entry name" value="MDH_euk_gproteo"/>
    <property type="match status" value="1"/>
</dbReference>
<comment type="catalytic activity">
    <reaction evidence="7">
        <text>(S)-malate + NAD(+) = oxaloacetate + NADH + H(+)</text>
        <dbReference type="Rhea" id="RHEA:21432"/>
        <dbReference type="ChEBI" id="CHEBI:15378"/>
        <dbReference type="ChEBI" id="CHEBI:15589"/>
        <dbReference type="ChEBI" id="CHEBI:16452"/>
        <dbReference type="ChEBI" id="CHEBI:57540"/>
        <dbReference type="ChEBI" id="CHEBI:57945"/>
        <dbReference type="EC" id="1.1.1.37"/>
    </reaction>
</comment>
<dbReference type="OrthoDB" id="4069699at2759"/>
<gene>
    <name evidence="14" type="ORF">SARC_01521</name>
</gene>
<evidence type="ECO:0000256" key="11">
    <source>
        <dbReference type="RuleBase" id="RU003369"/>
    </source>
</evidence>
<accession>A0A0L0GBD3</accession>
<feature type="active site" description="Proton acceptor" evidence="8">
    <location>
        <position position="181"/>
    </location>
</feature>
<evidence type="ECO:0000256" key="2">
    <source>
        <dbReference type="ARBA" id="ARBA00011738"/>
    </source>
</evidence>
<dbReference type="PIRSF" id="PIRSF000102">
    <property type="entry name" value="Lac_mal_DH"/>
    <property type="match status" value="1"/>
</dbReference>
<dbReference type="Pfam" id="PF00056">
    <property type="entry name" value="Ldh_1_N"/>
    <property type="match status" value="1"/>
</dbReference>
<dbReference type="InterPro" id="IPR015955">
    <property type="entry name" value="Lactate_DH/Glyco_Ohase_4_C"/>
</dbReference>
<evidence type="ECO:0000256" key="9">
    <source>
        <dbReference type="PIRSR" id="PIRSR000102-2"/>
    </source>
</evidence>
<dbReference type="InterPro" id="IPR022383">
    <property type="entry name" value="Lactate/malate_DH_C"/>
</dbReference>
<feature type="binding site" evidence="10">
    <location>
        <begin position="121"/>
        <end position="123"/>
    </location>
    <ligand>
        <name>NAD(+)</name>
        <dbReference type="ChEBI" id="CHEBI:57540"/>
    </ligand>
</feature>
<dbReference type="Proteomes" id="UP000054560">
    <property type="component" value="Unassembled WGS sequence"/>
</dbReference>
<evidence type="ECO:0000256" key="5">
    <source>
        <dbReference type="ARBA" id="ARBA00023002"/>
    </source>
</evidence>
<evidence type="ECO:0000256" key="1">
    <source>
        <dbReference type="ARBA" id="ARBA00008824"/>
    </source>
</evidence>
<dbReference type="GO" id="GO:0005739">
    <property type="term" value="C:mitochondrion"/>
    <property type="evidence" value="ECO:0007669"/>
    <property type="project" value="TreeGrafter"/>
</dbReference>
<feature type="binding site" evidence="9">
    <location>
        <position position="123"/>
    </location>
    <ligand>
        <name>substrate</name>
    </ligand>
</feature>
<evidence type="ECO:0000259" key="13">
    <source>
        <dbReference type="Pfam" id="PF02866"/>
    </source>
</evidence>
<evidence type="ECO:0000256" key="7">
    <source>
        <dbReference type="ARBA" id="ARBA00048313"/>
    </source>
</evidence>
<dbReference type="CDD" id="cd01337">
    <property type="entry name" value="MDH_glyoxysomal_mitochondrial"/>
    <property type="match status" value="1"/>
</dbReference>
<evidence type="ECO:0000259" key="12">
    <source>
        <dbReference type="Pfam" id="PF00056"/>
    </source>
</evidence>
<dbReference type="FunFam" id="3.40.50.720:FF:000013">
    <property type="entry name" value="Malate dehydrogenase"/>
    <property type="match status" value="1"/>
</dbReference>
<evidence type="ECO:0000256" key="6">
    <source>
        <dbReference type="ARBA" id="ARBA00023027"/>
    </source>
</evidence>
<dbReference type="GO" id="GO:0006099">
    <property type="term" value="P:tricarboxylic acid cycle"/>
    <property type="evidence" value="ECO:0007669"/>
    <property type="project" value="UniProtKB-KW"/>
</dbReference>
<feature type="binding site" evidence="10">
    <location>
        <begin position="9"/>
        <end position="15"/>
    </location>
    <ligand>
        <name>NAD(+)</name>
        <dbReference type="ChEBI" id="CHEBI:57540"/>
    </ligand>
</feature>
<keyword evidence="4" id="KW-0816">Tricarboxylic acid cycle</keyword>
<dbReference type="InterPro" id="IPR001236">
    <property type="entry name" value="Lactate/malate_DH_N"/>
</dbReference>
<evidence type="ECO:0000256" key="4">
    <source>
        <dbReference type="ARBA" id="ARBA00022532"/>
    </source>
</evidence>
<comment type="similarity">
    <text evidence="1">Belongs to the LDH/MDH superfamily. MDH type 1 family.</text>
</comment>
<evidence type="ECO:0000256" key="8">
    <source>
        <dbReference type="PIRSR" id="PIRSR000102-1"/>
    </source>
</evidence>
<dbReference type="FunFam" id="3.90.110.10:FF:000001">
    <property type="entry name" value="Malate dehydrogenase"/>
    <property type="match status" value="1"/>
</dbReference>
<feature type="binding site" evidence="9">
    <location>
        <position position="157"/>
    </location>
    <ligand>
        <name>substrate</name>
    </ligand>
</feature>
<name>A0A0L0GBD3_9EUKA</name>
<dbReference type="eggNOG" id="KOG1494">
    <property type="taxonomic scope" value="Eukaryota"/>
</dbReference>
<feature type="binding site" evidence="10">
    <location>
        <position position="232"/>
    </location>
    <ligand>
        <name>NAD(+)</name>
        <dbReference type="ChEBI" id="CHEBI:57540"/>
    </ligand>
</feature>
<dbReference type="RefSeq" id="XP_014160229.1">
    <property type="nucleotide sequence ID" value="XM_014304754.1"/>
</dbReference>
<dbReference type="STRING" id="667725.A0A0L0GBD3"/>
<reference evidence="14 15" key="1">
    <citation type="submission" date="2011-02" db="EMBL/GenBank/DDBJ databases">
        <title>The Genome Sequence of Sphaeroforma arctica JP610.</title>
        <authorList>
            <consortium name="The Broad Institute Genome Sequencing Platform"/>
            <person name="Russ C."/>
            <person name="Cuomo C."/>
            <person name="Young S.K."/>
            <person name="Zeng Q."/>
            <person name="Gargeya S."/>
            <person name="Alvarado L."/>
            <person name="Berlin A."/>
            <person name="Chapman S.B."/>
            <person name="Chen Z."/>
            <person name="Freedman E."/>
            <person name="Gellesch M."/>
            <person name="Goldberg J."/>
            <person name="Griggs A."/>
            <person name="Gujja S."/>
            <person name="Heilman E."/>
            <person name="Heiman D."/>
            <person name="Howarth C."/>
            <person name="Mehta T."/>
            <person name="Neiman D."/>
            <person name="Pearson M."/>
            <person name="Roberts A."/>
            <person name="Saif S."/>
            <person name="Shea T."/>
            <person name="Shenoy N."/>
            <person name="Sisk P."/>
            <person name="Stolte C."/>
            <person name="Sykes S."/>
            <person name="White J."/>
            <person name="Yandava C."/>
            <person name="Burger G."/>
            <person name="Gray M.W."/>
            <person name="Holland P.W.H."/>
            <person name="King N."/>
            <person name="Lang F.B.F."/>
            <person name="Roger A.J."/>
            <person name="Ruiz-Trillo I."/>
            <person name="Haas B."/>
            <person name="Nusbaum C."/>
            <person name="Birren B."/>
        </authorList>
    </citation>
    <scope>NUCLEOTIDE SEQUENCE [LARGE SCALE GENOMIC DNA]</scope>
    <source>
        <strain evidence="14 15">JP610</strain>
    </source>
</reference>
<dbReference type="Pfam" id="PF02866">
    <property type="entry name" value="Ldh_1_C"/>
    <property type="match status" value="1"/>
</dbReference>